<name>A0ABR3PVI9_9TREE</name>
<feature type="region of interest" description="Disordered" evidence="1">
    <location>
        <begin position="280"/>
        <end position="330"/>
    </location>
</feature>
<gene>
    <name evidence="3" type="ORF">Q8F55_008187</name>
</gene>
<sequence>MRLLSLALVAASASASAWAPREGSEAMRRAMWLGHSHNPLLFPRRIAPREAECVVGSSTVCASGNGCAGSGDICCQDNDVLRCKKGEYCRPAGCCTTPDGCNITDPLNITTPYFVPSPPETTAAIVGIDPSVNETDVNLDTQVQYTGEWSINSSRCHPSGQGRKVSTNGSALIVFDESVYGVAVYLGADPWAKMDINVSNTGLALSNIGTDAVFIDGCKGPQQRWKFWVFPGVRNYAVVKWEPPPIGARNVNPNMYLQRIVVFSSIAAVNASVLPLGVKNDTNTTGPPSSPNDINTDIFGPKTGSKTSPGATGSASASAGASGTPNSGDRRSFAVSAGSGVLAIAVAAFVLL</sequence>
<protein>
    <submittedName>
        <fullName evidence="3">Uncharacterized protein</fullName>
    </submittedName>
</protein>
<feature type="compositionally biased region" description="Low complexity" evidence="1">
    <location>
        <begin position="302"/>
        <end position="325"/>
    </location>
</feature>
<organism evidence="3 4">
    <name type="scientific">Vanrija albida</name>
    <dbReference type="NCBI Taxonomy" id="181172"/>
    <lineage>
        <taxon>Eukaryota</taxon>
        <taxon>Fungi</taxon>
        <taxon>Dikarya</taxon>
        <taxon>Basidiomycota</taxon>
        <taxon>Agaricomycotina</taxon>
        <taxon>Tremellomycetes</taxon>
        <taxon>Trichosporonales</taxon>
        <taxon>Trichosporonaceae</taxon>
        <taxon>Vanrija</taxon>
    </lineage>
</organism>
<dbReference type="RefSeq" id="XP_069206429.1">
    <property type="nucleotide sequence ID" value="XM_069356588.1"/>
</dbReference>
<keyword evidence="2" id="KW-0732">Signal</keyword>
<dbReference type="GeneID" id="95989230"/>
<evidence type="ECO:0000256" key="1">
    <source>
        <dbReference type="SAM" id="MobiDB-lite"/>
    </source>
</evidence>
<evidence type="ECO:0000313" key="4">
    <source>
        <dbReference type="Proteomes" id="UP001565368"/>
    </source>
</evidence>
<evidence type="ECO:0000256" key="2">
    <source>
        <dbReference type="SAM" id="SignalP"/>
    </source>
</evidence>
<accession>A0ABR3PVI9</accession>
<keyword evidence="4" id="KW-1185">Reference proteome</keyword>
<feature type="signal peptide" evidence="2">
    <location>
        <begin position="1"/>
        <end position="19"/>
    </location>
</feature>
<proteinExistence type="predicted"/>
<comment type="caution">
    <text evidence="3">The sequence shown here is derived from an EMBL/GenBank/DDBJ whole genome shotgun (WGS) entry which is preliminary data.</text>
</comment>
<evidence type="ECO:0000313" key="3">
    <source>
        <dbReference type="EMBL" id="KAL1406485.1"/>
    </source>
</evidence>
<dbReference type="EMBL" id="JBBXJM010000006">
    <property type="protein sequence ID" value="KAL1406485.1"/>
    <property type="molecule type" value="Genomic_DNA"/>
</dbReference>
<reference evidence="3 4" key="1">
    <citation type="submission" date="2023-08" db="EMBL/GenBank/DDBJ databases">
        <title>Annotated Genome Sequence of Vanrija albida AlHP1.</title>
        <authorList>
            <person name="Herzog R."/>
        </authorList>
    </citation>
    <scope>NUCLEOTIDE SEQUENCE [LARGE SCALE GENOMIC DNA]</scope>
    <source>
        <strain evidence="3 4">AlHP1</strain>
    </source>
</reference>
<dbReference type="Proteomes" id="UP001565368">
    <property type="component" value="Unassembled WGS sequence"/>
</dbReference>
<feature type="chain" id="PRO_5046621925" evidence="2">
    <location>
        <begin position="20"/>
        <end position="352"/>
    </location>
</feature>
<feature type="compositionally biased region" description="Polar residues" evidence="1">
    <location>
        <begin position="280"/>
        <end position="295"/>
    </location>
</feature>